<dbReference type="PATRIC" id="fig|1618749.3.peg.424"/>
<sequence length="319" mass="34366">MMRLKSLLLAVSLAVTVAIMPRASGAVSSTDILVSVAPENPSPQETVIITLKSYLANLDSVSISWTVNGKTSAVGVGKKTFSVTAPDAGAEIRVSATIALPDGSIEKEVVLRPAVMALLWQANNAYVPPFYKGKALPSIGNEIKIVAMPEIKSSFRTINPKSMVYAWKKDYANDSGASGYGKNFYTYANDYLENSNTISVTASTTDQKYSSAGSLTVGTFEPQILFYRVDPEAGILWESALQNGHQIIGEEIIAAAPYFISPKEVRTPSFSWSWSINGTYITVPKFNPNFLPLQAQAGISGTSTIKLEITNKYNLLTSA</sequence>
<proteinExistence type="predicted"/>
<evidence type="ECO:0000256" key="1">
    <source>
        <dbReference type="SAM" id="SignalP"/>
    </source>
</evidence>
<evidence type="ECO:0000313" key="2">
    <source>
        <dbReference type="EMBL" id="KKU75230.1"/>
    </source>
</evidence>
<evidence type="ECO:0000313" key="3">
    <source>
        <dbReference type="Proteomes" id="UP000034879"/>
    </source>
</evidence>
<feature type="non-terminal residue" evidence="2">
    <location>
        <position position="319"/>
    </location>
</feature>
<accession>A0A0G1VYR2</accession>
<dbReference type="EMBL" id="LCOJ01000019">
    <property type="protein sequence ID" value="KKU75230.1"/>
    <property type="molecule type" value="Genomic_DNA"/>
</dbReference>
<organism evidence="2 3">
    <name type="scientific">Candidatus Nomurabacteria bacterium GW2011_GWB1_47_6</name>
    <dbReference type="NCBI Taxonomy" id="1618749"/>
    <lineage>
        <taxon>Bacteria</taxon>
        <taxon>Candidatus Nomuraibacteriota</taxon>
    </lineage>
</organism>
<feature type="signal peptide" evidence="1">
    <location>
        <begin position="1"/>
        <end position="26"/>
    </location>
</feature>
<dbReference type="Proteomes" id="UP000034879">
    <property type="component" value="Unassembled WGS sequence"/>
</dbReference>
<feature type="chain" id="PRO_5002540336" evidence="1">
    <location>
        <begin position="27"/>
        <end position="319"/>
    </location>
</feature>
<protein>
    <submittedName>
        <fullName evidence="2">Uncharacterized protein</fullName>
    </submittedName>
</protein>
<name>A0A0G1VYR2_9BACT</name>
<keyword evidence="1" id="KW-0732">Signal</keyword>
<dbReference type="AlphaFoldDB" id="A0A0G1VYR2"/>
<gene>
    <name evidence="2" type="ORF">UY01_C0019G0001</name>
</gene>
<comment type="caution">
    <text evidence="2">The sequence shown here is derived from an EMBL/GenBank/DDBJ whole genome shotgun (WGS) entry which is preliminary data.</text>
</comment>
<reference evidence="2 3" key="1">
    <citation type="journal article" date="2015" name="Nature">
        <title>rRNA introns, odd ribosomes, and small enigmatic genomes across a large radiation of phyla.</title>
        <authorList>
            <person name="Brown C.T."/>
            <person name="Hug L.A."/>
            <person name="Thomas B.C."/>
            <person name="Sharon I."/>
            <person name="Castelle C.J."/>
            <person name="Singh A."/>
            <person name="Wilkins M.J."/>
            <person name="Williams K.H."/>
            <person name="Banfield J.F."/>
        </authorList>
    </citation>
    <scope>NUCLEOTIDE SEQUENCE [LARGE SCALE GENOMIC DNA]</scope>
</reference>